<dbReference type="PANTHER" id="PTHR11037">
    <property type="entry name" value="TRANSCRIPTION FACTOR CP2"/>
    <property type="match status" value="1"/>
</dbReference>
<name>A0A177B1C9_9BILA</name>
<feature type="domain" description="Grh/CP2 DB" evidence="2">
    <location>
        <begin position="1"/>
        <end position="224"/>
    </location>
</feature>
<dbReference type="PROSITE" id="PS51968">
    <property type="entry name" value="GRH_CP2_DB"/>
    <property type="match status" value="1"/>
</dbReference>
<dbReference type="GO" id="GO:0000978">
    <property type="term" value="F:RNA polymerase II cis-regulatory region sequence-specific DNA binding"/>
    <property type="evidence" value="ECO:0007669"/>
    <property type="project" value="TreeGrafter"/>
</dbReference>
<dbReference type="OrthoDB" id="7680836at2759"/>
<comment type="caution">
    <text evidence="3">The sequence shown here is derived from an EMBL/GenBank/DDBJ whole genome shotgun (WGS) entry which is preliminary data.</text>
</comment>
<keyword evidence="1" id="KW-0539">Nucleus</keyword>
<dbReference type="Pfam" id="PF04516">
    <property type="entry name" value="CP2"/>
    <property type="match status" value="1"/>
</dbReference>
<comment type="subcellular location">
    <subcellularLocation>
        <location evidence="1">Nucleus</location>
    </subcellularLocation>
</comment>
<proteinExistence type="predicted"/>
<protein>
    <recommendedName>
        <fullName evidence="2">Grh/CP2 DB domain-containing protein</fullName>
    </recommendedName>
</protein>
<dbReference type="Proteomes" id="UP000078046">
    <property type="component" value="Unassembled WGS sequence"/>
</dbReference>
<dbReference type="InterPro" id="IPR007604">
    <property type="entry name" value="CP2"/>
</dbReference>
<gene>
    <name evidence="3" type="ORF">A3Q56_04254</name>
</gene>
<dbReference type="EMBL" id="LWCA01000531">
    <property type="protein sequence ID" value="OAF68016.1"/>
    <property type="molecule type" value="Genomic_DNA"/>
</dbReference>
<dbReference type="InterPro" id="IPR040167">
    <property type="entry name" value="TF_CP2-like"/>
</dbReference>
<evidence type="ECO:0000259" key="2">
    <source>
        <dbReference type="PROSITE" id="PS51968"/>
    </source>
</evidence>
<organism evidence="3 4">
    <name type="scientific">Intoshia linei</name>
    <dbReference type="NCBI Taxonomy" id="1819745"/>
    <lineage>
        <taxon>Eukaryota</taxon>
        <taxon>Metazoa</taxon>
        <taxon>Spiralia</taxon>
        <taxon>Lophotrochozoa</taxon>
        <taxon>Mesozoa</taxon>
        <taxon>Orthonectida</taxon>
        <taxon>Rhopaluridae</taxon>
        <taxon>Intoshia</taxon>
    </lineage>
</organism>
<keyword evidence="4" id="KW-1185">Reference proteome</keyword>
<evidence type="ECO:0000256" key="1">
    <source>
        <dbReference type="PROSITE-ProRule" id="PRU01313"/>
    </source>
</evidence>
<sequence length="310" mass="36375">MQDITSDRLTYINRGQYYMLKIMMNPLSTAIEKLELNTTITSLIIITFREEYELQEELSMWEFWLARQEKKPRRIINIGYVKDNDSIAYEYLSLNSLSIKWNISTKYVSVPISIHCLSTDFTPQKGVKGVPLHIQVDSYVMSNKLSAFHSAFSQIKVFRDKGAGRKMRDEKKKLENMKKNNQFSNNLYHKQTNYTLFYRINNQKRKPLLFNPMQNKKFDEIENDQTDSEMPIISEQVNCEDSVKDNYNFDSISPTFSADYPKEETIHLIDEKPIIEQIDNVEPPNEECIIVNNKKYISTSTSTQEDSSNF</sequence>
<dbReference type="AlphaFoldDB" id="A0A177B1C9"/>
<dbReference type="GO" id="GO:0001228">
    <property type="term" value="F:DNA-binding transcription activator activity, RNA polymerase II-specific"/>
    <property type="evidence" value="ECO:0007669"/>
    <property type="project" value="TreeGrafter"/>
</dbReference>
<accession>A0A177B1C9</accession>
<dbReference type="GO" id="GO:0005634">
    <property type="term" value="C:nucleus"/>
    <property type="evidence" value="ECO:0007669"/>
    <property type="project" value="UniProtKB-SubCell"/>
</dbReference>
<evidence type="ECO:0000313" key="3">
    <source>
        <dbReference type="EMBL" id="OAF68016.1"/>
    </source>
</evidence>
<evidence type="ECO:0000313" key="4">
    <source>
        <dbReference type="Proteomes" id="UP000078046"/>
    </source>
</evidence>
<keyword evidence="1" id="KW-0238">DNA-binding</keyword>
<dbReference type="PANTHER" id="PTHR11037:SF20">
    <property type="entry name" value="PROTEIN GRAINYHEAD"/>
    <property type="match status" value="1"/>
</dbReference>
<reference evidence="3 4" key="1">
    <citation type="submission" date="2016-04" db="EMBL/GenBank/DDBJ databases">
        <title>The genome of Intoshia linei affirms orthonectids as highly simplified spiralians.</title>
        <authorList>
            <person name="Mikhailov K.V."/>
            <person name="Slusarev G.S."/>
            <person name="Nikitin M.A."/>
            <person name="Logacheva M.D."/>
            <person name="Penin A."/>
            <person name="Aleoshin V."/>
            <person name="Panchin Y.V."/>
        </authorList>
    </citation>
    <scope>NUCLEOTIDE SEQUENCE [LARGE SCALE GENOMIC DNA]</scope>
    <source>
        <strain evidence="3">Intl2013</strain>
        <tissue evidence="3">Whole animal</tissue>
    </source>
</reference>